<keyword evidence="5 8" id="KW-1133">Transmembrane helix</keyword>
<evidence type="ECO:0000256" key="1">
    <source>
        <dbReference type="ARBA" id="ARBA00004141"/>
    </source>
</evidence>
<feature type="region of interest" description="Disordered" evidence="7">
    <location>
        <begin position="1292"/>
        <end position="1319"/>
    </location>
</feature>
<dbReference type="CDD" id="cd18578">
    <property type="entry name" value="ABC_6TM_Pgp_ABCB1_D2_like"/>
    <property type="match status" value="1"/>
</dbReference>
<evidence type="ECO:0000256" key="4">
    <source>
        <dbReference type="ARBA" id="ARBA00022840"/>
    </source>
</evidence>
<feature type="transmembrane region" description="Helical" evidence="8">
    <location>
        <begin position="925"/>
        <end position="943"/>
    </location>
</feature>
<feature type="transmembrane region" description="Helical" evidence="8">
    <location>
        <begin position="29"/>
        <end position="55"/>
    </location>
</feature>
<reference evidence="11" key="1">
    <citation type="submission" date="2020-03" db="EMBL/GenBank/DDBJ databases">
        <authorList>
            <person name="He L."/>
        </authorList>
    </citation>
    <scope>NUCLEOTIDE SEQUENCE</scope>
    <source>
        <strain evidence="11">CkLH20</strain>
    </source>
</reference>
<sequence>MPRESGSVQQDVATFKHLFAFMQWRHGGFLALAIVAACACAAIRTVYAIALGQVFQIITDYGSGIASPPDTLSQISKWCSIICYLGVGALIANSILMTTWVIFGELQARSAREATFHDLLYQKVSWYDGQPEGTPGMLVRIESQVRELQMATSQVFGFLVVDVIASIASLVVAFVLSWQLALVLISTVPLSIVVFYLANRGLGLAINNQKQHLTQASKHANASVTGIDLVKIYDGFNQEVWQYHNTIKAAEKQYLIQSRCNAVQISYMQCWISALFVAGFWFGLWLVTRGANAAQILTTFYAILTALQGLSNAIPQWLVLVRGMSAGQCLKMSSNPGGKRPSEERLGFAPRRCMGDVSFAYPSNPAETILRNTSLHFAPGRTSFIVGKTGSGKSTIGSLLVNFYDPSCGEILIDGRPIEAVKKSWLRQNVTLLQQSSIVLKGTFFENVAIGHSIPDHVSMEEVRRACDMALLQSTVAALPNGMETWIDSFGSSLSGGQIQRLALARARLRDTPVLILDEATSGLDQTSKHLIMEAVRTWRKDKTTIVITHDLSQIGEDEYVYVLDKGCIVQEGTCKTLSREFGSVFAQMYSNSNDGPHKETNHIRNDTSNSGLDFKRNEFGGNSNSYGLGQMSSGSPSLWRTSIEASSAYTHRWGLNAARRRSYAAFSQSAFPRESVYESSEWETIRGSFFEQESPALHDDSTMGAVPSAGHAIQLSRGTSTSTRRHWNDSEAATSNEPEQTSSKIEVKVTRSDNEGTEAKSLGSICQTVWPKLSSKDRLRLIVGLVSCVVAAACNPAFSYCFARLLATFWDTKDQLGASKVWAIYMIIIAIVSGVSMYLERYFMEAVGQAWINSLRLEAMKRILRQSRSWFDRPENSASRISGCFDHDAEEMRNLVARFAPIVLMVAVMVTISTAWSLTISWKLTLVATSVAPVILATIKVLSYTSTKWASTCDEAATKTASFVRECIANIRFTRAFTLDEYFRKRHEKSVKSTYKLGWERGWRLGPLFGLNQSTNYFIIALVFWYGNYLSVDQAEMSPANLQQVVNLLLFCVGQAGSMVNLIPQVSASQAAASRMLRLATTSTDISTQAPSSRLLNSLFPIKMSNLDFAYPSRPEQQSELRDAAKARYFLSCWDCMDPPHDFRRPVPALPVLLAQESQSTDNQLYKHLRFSTMDEIQNKNGGDSNDHGRGDGADTATDGGHIVFVTETPKLNEAKPSKIKSVDWHSGGGIVTRIGEGTTIRTIVKTTSVSESIRTYSDTPQTTTTMKTQTGITEGVTTWFTDMPTATRSVGSTNLPWTTTTIPTTTGGSAPDGDDKPEHELTPIIGGSVGGFLLFMFLVGGLTGLYKLKRTKNQVVVVDFDATAGAGSHSAPQHAHESYNIGQRPQTAMTIGANAGESQAGPSQAGPSQAGASQAGDREQHLHHSHQPMIAELPADTSYCRKLRESHNESV</sequence>
<dbReference type="PANTHER" id="PTHR43394">
    <property type="entry name" value="ATP-DEPENDENT PERMEASE MDL1, MITOCHONDRIAL"/>
    <property type="match status" value="1"/>
</dbReference>
<dbReference type="SUPFAM" id="SSF52540">
    <property type="entry name" value="P-loop containing nucleoside triphosphate hydrolases"/>
    <property type="match status" value="1"/>
</dbReference>
<feature type="transmembrane region" description="Helical" evidence="8">
    <location>
        <begin position="1326"/>
        <end position="1348"/>
    </location>
</feature>
<feature type="compositionally biased region" description="Low complexity" evidence="7">
    <location>
        <begin position="1400"/>
        <end position="1417"/>
    </location>
</feature>
<evidence type="ECO:0000256" key="5">
    <source>
        <dbReference type="ARBA" id="ARBA00022989"/>
    </source>
</evidence>
<feature type="transmembrane region" description="Helical" evidence="8">
    <location>
        <begin position="782"/>
        <end position="811"/>
    </location>
</feature>
<dbReference type="FunFam" id="3.40.50.300:FF:001471">
    <property type="entry name" value="P-loop containing nucleoside triphosphate hydrolase protein"/>
    <property type="match status" value="1"/>
</dbReference>
<protein>
    <submittedName>
        <fullName evidence="11">ABC a-pheromone efflux pump</fullName>
    </submittedName>
</protein>
<feature type="domain" description="ABC transmembrane type-1" evidence="10">
    <location>
        <begin position="783"/>
        <end position="1069"/>
    </location>
</feature>
<feature type="transmembrane region" description="Helical" evidence="8">
    <location>
        <begin position="1006"/>
        <end position="1028"/>
    </location>
</feature>
<evidence type="ECO:0000256" key="3">
    <source>
        <dbReference type="ARBA" id="ARBA00022741"/>
    </source>
</evidence>
<comment type="caution">
    <text evidence="11">The sequence shown here is derived from an EMBL/GenBank/DDBJ whole genome shotgun (WGS) entry which is preliminary data.</text>
</comment>
<evidence type="ECO:0000256" key="7">
    <source>
        <dbReference type="SAM" id="MobiDB-lite"/>
    </source>
</evidence>
<dbReference type="PROSITE" id="PS50929">
    <property type="entry name" value="ABC_TM1F"/>
    <property type="match status" value="2"/>
</dbReference>
<dbReference type="Gene3D" id="1.20.1560.10">
    <property type="entry name" value="ABC transporter type 1, transmembrane domain"/>
    <property type="match status" value="2"/>
</dbReference>
<evidence type="ECO:0000256" key="2">
    <source>
        <dbReference type="ARBA" id="ARBA00022692"/>
    </source>
</evidence>
<feature type="region of interest" description="Disordered" evidence="7">
    <location>
        <begin position="715"/>
        <end position="753"/>
    </location>
</feature>
<feature type="compositionally biased region" description="Basic and acidic residues" evidence="7">
    <location>
        <begin position="596"/>
        <end position="606"/>
    </location>
</feature>
<dbReference type="Pfam" id="PF00664">
    <property type="entry name" value="ABC_membrane"/>
    <property type="match status" value="2"/>
</dbReference>
<feature type="region of interest" description="Disordered" evidence="7">
    <location>
        <begin position="593"/>
        <end position="616"/>
    </location>
</feature>
<dbReference type="GO" id="GO:0090374">
    <property type="term" value="P:oligopeptide export from mitochondrion"/>
    <property type="evidence" value="ECO:0007669"/>
    <property type="project" value="TreeGrafter"/>
</dbReference>
<feature type="transmembrane region" description="Helical" evidence="8">
    <location>
        <begin position="896"/>
        <end position="919"/>
    </location>
</feature>
<dbReference type="GO" id="GO:0015421">
    <property type="term" value="F:ABC-type oligopeptide transporter activity"/>
    <property type="evidence" value="ECO:0007669"/>
    <property type="project" value="TreeGrafter"/>
</dbReference>
<dbReference type="InterPro" id="IPR003439">
    <property type="entry name" value="ABC_transporter-like_ATP-bd"/>
</dbReference>
<keyword evidence="2 8" id="KW-0812">Transmembrane</keyword>
<dbReference type="PROSITE" id="PS50893">
    <property type="entry name" value="ABC_TRANSPORTER_2"/>
    <property type="match status" value="1"/>
</dbReference>
<evidence type="ECO:0000313" key="11">
    <source>
        <dbReference type="EMBL" id="KAF9876977.1"/>
    </source>
</evidence>
<name>A0A9P6LLW1_9PEZI</name>
<dbReference type="CDD" id="cd18577">
    <property type="entry name" value="ABC_6TM_Pgp_ABCB1_D1_like"/>
    <property type="match status" value="1"/>
</dbReference>
<keyword evidence="3" id="KW-0547">Nucleotide-binding</keyword>
<keyword evidence="12" id="KW-1185">Reference proteome</keyword>
<dbReference type="InterPro" id="IPR027417">
    <property type="entry name" value="P-loop_NTPase"/>
</dbReference>
<dbReference type="EMBL" id="JAATWM020000016">
    <property type="protein sequence ID" value="KAF9876977.1"/>
    <property type="molecule type" value="Genomic_DNA"/>
</dbReference>
<evidence type="ECO:0000259" key="9">
    <source>
        <dbReference type="PROSITE" id="PS50893"/>
    </source>
</evidence>
<dbReference type="InterPro" id="IPR036640">
    <property type="entry name" value="ABC1_TM_sf"/>
</dbReference>
<accession>A0A9P6LLW1</accession>
<evidence type="ECO:0000256" key="8">
    <source>
        <dbReference type="SAM" id="Phobius"/>
    </source>
</evidence>
<dbReference type="SMART" id="SM00382">
    <property type="entry name" value="AAA"/>
    <property type="match status" value="1"/>
</dbReference>
<feature type="domain" description="ABC transmembrane type-1" evidence="10">
    <location>
        <begin position="31"/>
        <end position="323"/>
    </location>
</feature>
<dbReference type="GO" id="GO:0005524">
    <property type="term" value="F:ATP binding"/>
    <property type="evidence" value="ECO:0007669"/>
    <property type="project" value="UniProtKB-KW"/>
</dbReference>
<dbReference type="InterPro" id="IPR003593">
    <property type="entry name" value="AAA+_ATPase"/>
</dbReference>
<dbReference type="InterPro" id="IPR011527">
    <property type="entry name" value="ABC1_TM_dom"/>
</dbReference>
<feature type="transmembrane region" description="Helical" evidence="8">
    <location>
        <begin position="823"/>
        <end position="840"/>
    </location>
</feature>
<organism evidence="11 12">
    <name type="scientific">Colletotrichum karsti</name>
    <dbReference type="NCBI Taxonomy" id="1095194"/>
    <lineage>
        <taxon>Eukaryota</taxon>
        <taxon>Fungi</taxon>
        <taxon>Dikarya</taxon>
        <taxon>Ascomycota</taxon>
        <taxon>Pezizomycotina</taxon>
        <taxon>Sordariomycetes</taxon>
        <taxon>Hypocreomycetidae</taxon>
        <taxon>Glomerellales</taxon>
        <taxon>Glomerellaceae</taxon>
        <taxon>Colletotrichum</taxon>
        <taxon>Colletotrichum boninense species complex</taxon>
    </lineage>
</organism>
<evidence type="ECO:0000313" key="12">
    <source>
        <dbReference type="Proteomes" id="UP000781932"/>
    </source>
</evidence>
<dbReference type="GeneID" id="62161615"/>
<keyword evidence="4" id="KW-0067">ATP-binding</keyword>
<dbReference type="RefSeq" id="XP_038746438.1">
    <property type="nucleotide sequence ID" value="XM_038888541.1"/>
</dbReference>
<dbReference type="InterPro" id="IPR039421">
    <property type="entry name" value="Type_1_exporter"/>
</dbReference>
<feature type="region of interest" description="Disordered" evidence="7">
    <location>
        <begin position="1178"/>
        <end position="1201"/>
    </location>
</feature>
<dbReference type="Gene3D" id="3.40.50.300">
    <property type="entry name" value="P-loop containing nucleotide triphosphate hydrolases"/>
    <property type="match status" value="1"/>
</dbReference>
<evidence type="ECO:0000259" key="10">
    <source>
        <dbReference type="PROSITE" id="PS50929"/>
    </source>
</evidence>
<dbReference type="Pfam" id="PF00005">
    <property type="entry name" value="ABC_tran"/>
    <property type="match status" value="1"/>
</dbReference>
<feature type="compositionally biased region" description="Polar residues" evidence="7">
    <location>
        <begin position="732"/>
        <end position="745"/>
    </location>
</feature>
<comment type="subcellular location">
    <subcellularLocation>
        <location evidence="1">Membrane</location>
        <topology evidence="1">Multi-pass membrane protein</topology>
    </subcellularLocation>
</comment>
<dbReference type="OrthoDB" id="6500128at2759"/>
<dbReference type="PANTHER" id="PTHR43394:SF15">
    <property type="entry name" value="ALPHA-FACTOR-TRANSPORTING ATPASE"/>
    <property type="match status" value="1"/>
</dbReference>
<dbReference type="GO" id="GO:0005743">
    <property type="term" value="C:mitochondrial inner membrane"/>
    <property type="evidence" value="ECO:0007669"/>
    <property type="project" value="TreeGrafter"/>
</dbReference>
<feature type="transmembrane region" description="Helical" evidence="8">
    <location>
        <begin position="155"/>
        <end position="174"/>
    </location>
</feature>
<evidence type="ECO:0000256" key="6">
    <source>
        <dbReference type="ARBA" id="ARBA00023136"/>
    </source>
</evidence>
<gene>
    <name evidence="11" type="ORF">CkaCkLH20_05823</name>
</gene>
<reference evidence="11" key="2">
    <citation type="submission" date="2020-11" db="EMBL/GenBank/DDBJ databases">
        <title>Whole genome sequencing of Colletotrichum sp.</title>
        <authorList>
            <person name="Li H."/>
        </authorList>
    </citation>
    <scope>NUCLEOTIDE SEQUENCE</scope>
    <source>
        <strain evidence="11">CkLH20</strain>
    </source>
</reference>
<dbReference type="Proteomes" id="UP000781932">
    <property type="component" value="Unassembled WGS sequence"/>
</dbReference>
<feature type="transmembrane region" description="Helical" evidence="8">
    <location>
        <begin position="265"/>
        <end position="287"/>
    </location>
</feature>
<dbReference type="GO" id="GO:0016887">
    <property type="term" value="F:ATP hydrolysis activity"/>
    <property type="evidence" value="ECO:0007669"/>
    <property type="project" value="InterPro"/>
</dbReference>
<feature type="domain" description="ABC transporter" evidence="9">
    <location>
        <begin position="352"/>
        <end position="591"/>
    </location>
</feature>
<feature type="transmembrane region" description="Helical" evidence="8">
    <location>
        <begin position="180"/>
        <end position="198"/>
    </location>
</feature>
<proteinExistence type="predicted"/>
<feature type="region of interest" description="Disordered" evidence="7">
    <location>
        <begin position="1396"/>
        <end position="1439"/>
    </location>
</feature>
<keyword evidence="6 8" id="KW-0472">Membrane</keyword>
<feature type="transmembrane region" description="Helical" evidence="8">
    <location>
        <begin position="75"/>
        <end position="103"/>
    </location>
</feature>
<dbReference type="SUPFAM" id="SSF90123">
    <property type="entry name" value="ABC transporter transmembrane region"/>
    <property type="match status" value="2"/>
</dbReference>